<accession>A0A0W0FP53</accession>
<evidence type="ECO:0000313" key="1">
    <source>
        <dbReference type="EMBL" id="KTB38143.1"/>
    </source>
</evidence>
<comment type="caution">
    <text evidence="1">The sequence shown here is derived from an EMBL/GenBank/DDBJ whole genome shotgun (WGS) entry which is preliminary data.</text>
</comment>
<name>A0A0W0FP53_MONRR</name>
<proteinExistence type="predicted"/>
<dbReference type="EMBL" id="LATX01001780">
    <property type="protein sequence ID" value="KTB38143.1"/>
    <property type="molecule type" value="Genomic_DNA"/>
</dbReference>
<protein>
    <submittedName>
        <fullName evidence="1">Uncharacterized protein</fullName>
    </submittedName>
</protein>
<reference evidence="1 2" key="1">
    <citation type="submission" date="2015-12" db="EMBL/GenBank/DDBJ databases">
        <title>Draft genome sequence of Moniliophthora roreri, the causal agent of frosty pod rot of cacao.</title>
        <authorList>
            <person name="Aime M.C."/>
            <person name="Diaz-Valderrama J.R."/>
            <person name="Kijpornyongpan T."/>
            <person name="Phillips-Mora W."/>
        </authorList>
    </citation>
    <scope>NUCLEOTIDE SEQUENCE [LARGE SCALE GENOMIC DNA]</scope>
    <source>
        <strain evidence="1 2">MCA 2952</strain>
    </source>
</reference>
<sequence length="75" mass="8675">MQFAEEPVSWVSMKQKTLALSSMEAEYMAASDCAHQFPLLPDNQGSIFLTDNNVTMQQSKHIDVHFHHIWECTEY</sequence>
<gene>
    <name evidence="1" type="ORF">WG66_9292</name>
</gene>
<dbReference type="Proteomes" id="UP000054988">
    <property type="component" value="Unassembled WGS sequence"/>
</dbReference>
<dbReference type="CDD" id="cd09272">
    <property type="entry name" value="RNase_HI_RT_Ty1"/>
    <property type="match status" value="1"/>
</dbReference>
<dbReference type="AlphaFoldDB" id="A0A0W0FP53"/>
<organism evidence="1 2">
    <name type="scientific">Moniliophthora roreri</name>
    <name type="common">Frosty pod rot fungus</name>
    <name type="synonym">Monilia roreri</name>
    <dbReference type="NCBI Taxonomy" id="221103"/>
    <lineage>
        <taxon>Eukaryota</taxon>
        <taxon>Fungi</taxon>
        <taxon>Dikarya</taxon>
        <taxon>Basidiomycota</taxon>
        <taxon>Agaricomycotina</taxon>
        <taxon>Agaricomycetes</taxon>
        <taxon>Agaricomycetidae</taxon>
        <taxon>Agaricales</taxon>
        <taxon>Marasmiineae</taxon>
        <taxon>Marasmiaceae</taxon>
        <taxon>Moniliophthora</taxon>
    </lineage>
</organism>
<evidence type="ECO:0000313" key="2">
    <source>
        <dbReference type="Proteomes" id="UP000054988"/>
    </source>
</evidence>